<dbReference type="GeneID" id="110595703"/>
<dbReference type="InterPro" id="IPR036869">
    <property type="entry name" value="J_dom_sf"/>
</dbReference>
<evidence type="ECO:0000256" key="1">
    <source>
        <dbReference type="ARBA" id="ARBA00004138"/>
    </source>
</evidence>
<feature type="chain" id="PRO_5017931522" evidence="9">
    <location>
        <begin position="19"/>
        <end position="141"/>
    </location>
</feature>
<name>A0A3Q0E0F9_CARSF</name>
<keyword evidence="6" id="KW-0175">Coiled coil</keyword>
<evidence type="ECO:0000256" key="5">
    <source>
        <dbReference type="ARBA" id="ARBA00022737"/>
    </source>
</evidence>
<keyword evidence="11" id="KW-1185">Reference proteome</keyword>
<reference evidence="12" key="1">
    <citation type="submission" date="2025-08" db="UniProtKB">
        <authorList>
            <consortium name="RefSeq"/>
        </authorList>
    </citation>
    <scope>IDENTIFICATION</scope>
</reference>
<feature type="domain" description="HscB tetracysteine metal binding motif" evidence="10">
    <location>
        <begin position="39"/>
        <end position="65"/>
    </location>
</feature>
<evidence type="ECO:0000256" key="7">
    <source>
        <dbReference type="ARBA" id="ARBA00023212"/>
    </source>
</evidence>
<dbReference type="KEGG" id="csyr:110595703"/>
<evidence type="ECO:0000256" key="2">
    <source>
        <dbReference type="ARBA" id="ARBA00004245"/>
    </source>
</evidence>
<keyword evidence="7" id="KW-0206">Cytoskeleton</keyword>
<gene>
    <name evidence="12" type="primary">LOC110595703</name>
</gene>
<dbReference type="GO" id="GO:0005856">
    <property type="term" value="C:cytoskeleton"/>
    <property type="evidence" value="ECO:0007669"/>
    <property type="project" value="UniProtKB-SubCell"/>
</dbReference>
<feature type="non-terminal residue" evidence="12">
    <location>
        <position position="141"/>
    </location>
</feature>
<comment type="subcellular location">
    <subcellularLocation>
        <location evidence="1">Cell projection</location>
        <location evidence="1">Cilium</location>
    </subcellularLocation>
    <subcellularLocation>
        <location evidence="2">Cytoplasm</location>
        <location evidence="2">Cytoskeleton</location>
    </subcellularLocation>
</comment>
<evidence type="ECO:0000313" key="12">
    <source>
        <dbReference type="RefSeq" id="XP_021568347.1"/>
    </source>
</evidence>
<evidence type="ECO:0000256" key="3">
    <source>
        <dbReference type="ARBA" id="ARBA00022490"/>
    </source>
</evidence>
<organism evidence="11 12">
    <name type="scientific">Carlito syrichta</name>
    <name type="common">Philippine tarsier</name>
    <name type="synonym">Tarsius syrichta</name>
    <dbReference type="NCBI Taxonomy" id="1868482"/>
    <lineage>
        <taxon>Eukaryota</taxon>
        <taxon>Metazoa</taxon>
        <taxon>Chordata</taxon>
        <taxon>Craniata</taxon>
        <taxon>Vertebrata</taxon>
        <taxon>Euteleostomi</taxon>
        <taxon>Mammalia</taxon>
        <taxon>Eutheria</taxon>
        <taxon>Euarchontoglires</taxon>
        <taxon>Primates</taxon>
        <taxon>Haplorrhini</taxon>
        <taxon>Tarsiiformes</taxon>
        <taxon>Tarsiidae</taxon>
        <taxon>Carlito</taxon>
    </lineage>
</organism>
<protein>
    <submittedName>
        <fullName evidence="12">Iron-sulfur cluster co-chaperone protein HscB, mitochondrial-like</fullName>
    </submittedName>
</protein>
<dbReference type="PANTHER" id="PTHR14885">
    <property type="entry name" value="CILIA- AND FLAGELLA-ASSOCIATED PROTEIN 43-RELATED"/>
    <property type="match status" value="1"/>
</dbReference>
<dbReference type="Pfam" id="PF18256">
    <property type="entry name" value="HscB_4_cys"/>
    <property type="match status" value="1"/>
</dbReference>
<evidence type="ECO:0000256" key="4">
    <source>
        <dbReference type="ARBA" id="ARBA00022574"/>
    </source>
</evidence>
<dbReference type="OrthoDB" id="448954at2759"/>
<evidence type="ECO:0000259" key="10">
    <source>
        <dbReference type="Pfam" id="PF18256"/>
    </source>
</evidence>
<dbReference type="PANTHER" id="PTHR14885:SF3">
    <property type="entry name" value="CILIA- AND FLAGELLA-ASSOCIATED PROTEIN 44"/>
    <property type="match status" value="1"/>
</dbReference>
<dbReference type="RefSeq" id="XP_021568347.1">
    <property type="nucleotide sequence ID" value="XM_021712672.1"/>
</dbReference>
<keyword evidence="5" id="KW-0677">Repeat</keyword>
<evidence type="ECO:0000256" key="8">
    <source>
        <dbReference type="ARBA" id="ARBA00023273"/>
    </source>
</evidence>
<evidence type="ECO:0000313" key="11">
    <source>
        <dbReference type="Proteomes" id="UP000189704"/>
    </source>
</evidence>
<feature type="signal peptide" evidence="9">
    <location>
        <begin position="1"/>
        <end position="18"/>
    </location>
</feature>
<keyword evidence="8" id="KW-0966">Cell projection</keyword>
<dbReference type="Proteomes" id="UP000189704">
    <property type="component" value="Unplaced"/>
</dbReference>
<keyword evidence="4" id="KW-0853">WD repeat</keyword>
<keyword evidence="3" id="KW-0963">Cytoplasm</keyword>
<evidence type="ECO:0000256" key="6">
    <source>
        <dbReference type="ARBA" id="ARBA00023054"/>
    </source>
</evidence>
<dbReference type="InterPro" id="IPR040682">
    <property type="entry name" value="HscB_4_cys"/>
</dbReference>
<proteinExistence type="predicted"/>
<dbReference type="GO" id="GO:0005929">
    <property type="term" value="C:cilium"/>
    <property type="evidence" value="ECO:0007669"/>
    <property type="project" value="UniProtKB-SubCell"/>
</dbReference>
<sequence>MWSGRAGALLRVWGVWLAGLPGRRPLSSDAASQAGSAPPGCWNCGSRGVPARGDGFFCPWCRALQPPDLTRDYFSLMDCSRNQLSLRHSFGYDSRKRANLHLLDSNTVMYIAGNHLILLNLKTKEQIYLRSSSGEGIGVIG</sequence>
<dbReference type="Gene3D" id="1.10.287.110">
    <property type="entry name" value="DnaJ domain"/>
    <property type="match status" value="1"/>
</dbReference>
<dbReference type="AlphaFoldDB" id="A0A3Q0E0F9"/>
<evidence type="ECO:0000256" key="9">
    <source>
        <dbReference type="SAM" id="SignalP"/>
    </source>
</evidence>
<keyword evidence="9" id="KW-0732">Signal</keyword>
<accession>A0A3Q0E0F9</accession>